<organism evidence="4 5">
    <name type="scientific">Vibrio zhugei</name>
    <dbReference type="NCBI Taxonomy" id="2479546"/>
    <lineage>
        <taxon>Bacteria</taxon>
        <taxon>Pseudomonadati</taxon>
        <taxon>Pseudomonadota</taxon>
        <taxon>Gammaproteobacteria</taxon>
        <taxon>Vibrionales</taxon>
        <taxon>Vibrionaceae</taxon>
        <taxon>Vibrio</taxon>
    </lineage>
</organism>
<gene>
    <name evidence="4" type="ORF">ACFODT_03900</name>
</gene>
<proteinExistence type="predicted"/>
<name>A0ABV7C4M4_9VIBR</name>
<comment type="caution">
    <text evidence="4">The sequence shown here is derived from an EMBL/GenBank/DDBJ whole genome shotgun (WGS) entry which is preliminary data.</text>
</comment>
<dbReference type="EMBL" id="JBHRSE010000030">
    <property type="protein sequence ID" value="MFC3022972.1"/>
    <property type="molecule type" value="Genomic_DNA"/>
</dbReference>
<keyword evidence="2" id="KW-0812">Transmembrane</keyword>
<dbReference type="Gene3D" id="3.30.70.1070">
    <property type="entry name" value="Sporulation related repeat"/>
    <property type="match status" value="1"/>
</dbReference>
<dbReference type="RefSeq" id="WP_123017057.1">
    <property type="nucleotide sequence ID" value="NZ_AP024911.1"/>
</dbReference>
<feature type="compositionally biased region" description="Basic residues" evidence="1">
    <location>
        <begin position="9"/>
        <end position="26"/>
    </location>
</feature>
<sequence>MANKDYVRRGRSQSKPTKKNTPKRKPWRSGLIALVAVGAFGYGLYILNSDPAPKPEPKVRSVAKPVTQKVVKEESNLPPPPTEKWHYVDSLPSREIEVVPKELKVSKIPYVMQCGAFKTMQQAQQRKANIAFQGLSSMIRKRENSSWYRIVLGPYKFKREAESDRHKLQRAKIEPCIILKDNQQ</sequence>
<evidence type="ECO:0000256" key="1">
    <source>
        <dbReference type="SAM" id="MobiDB-lite"/>
    </source>
</evidence>
<dbReference type="InterPro" id="IPR007730">
    <property type="entry name" value="SPOR-like_dom"/>
</dbReference>
<feature type="region of interest" description="Disordered" evidence="1">
    <location>
        <begin position="1"/>
        <end position="26"/>
    </location>
</feature>
<evidence type="ECO:0000313" key="5">
    <source>
        <dbReference type="Proteomes" id="UP001595384"/>
    </source>
</evidence>
<protein>
    <submittedName>
        <fullName evidence="4">SPOR domain-containing protein</fullName>
    </submittedName>
</protein>
<dbReference type="PROSITE" id="PS51724">
    <property type="entry name" value="SPOR"/>
    <property type="match status" value="1"/>
</dbReference>
<dbReference type="Proteomes" id="UP001595384">
    <property type="component" value="Unassembled WGS sequence"/>
</dbReference>
<accession>A0ABV7C4M4</accession>
<feature type="domain" description="SPOR" evidence="3">
    <location>
        <begin position="104"/>
        <end position="181"/>
    </location>
</feature>
<dbReference type="SUPFAM" id="SSF110997">
    <property type="entry name" value="Sporulation related repeat"/>
    <property type="match status" value="1"/>
</dbReference>
<evidence type="ECO:0000313" key="4">
    <source>
        <dbReference type="EMBL" id="MFC3022972.1"/>
    </source>
</evidence>
<reference evidence="5" key="1">
    <citation type="journal article" date="2019" name="Int. J. Syst. Evol. Microbiol.">
        <title>The Global Catalogue of Microorganisms (GCM) 10K type strain sequencing project: providing services to taxonomists for standard genome sequencing and annotation.</title>
        <authorList>
            <consortium name="The Broad Institute Genomics Platform"/>
            <consortium name="The Broad Institute Genome Sequencing Center for Infectious Disease"/>
            <person name="Wu L."/>
            <person name="Ma J."/>
        </authorList>
    </citation>
    <scope>NUCLEOTIDE SEQUENCE [LARGE SCALE GENOMIC DNA]</scope>
    <source>
        <strain evidence="5">KCTC 62784</strain>
    </source>
</reference>
<keyword evidence="2" id="KW-0472">Membrane</keyword>
<keyword evidence="5" id="KW-1185">Reference proteome</keyword>
<keyword evidence="2" id="KW-1133">Transmembrane helix</keyword>
<evidence type="ECO:0000259" key="3">
    <source>
        <dbReference type="PROSITE" id="PS51724"/>
    </source>
</evidence>
<dbReference type="InterPro" id="IPR036680">
    <property type="entry name" value="SPOR-like_sf"/>
</dbReference>
<evidence type="ECO:0000256" key="2">
    <source>
        <dbReference type="SAM" id="Phobius"/>
    </source>
</evidence>
<dbReference type="PANTHER" id="PTHR38687">
    <property type="entry name" value="CELL DIVISION PROTEIN DEDD-RELATED"/>
    <property type="match status" value="1"/>
</dbReference>
<feature type="transmembrane region" description="Helical" evidence="2">
    <location>
        <begin position="27"/>
        <end position="47"/>
    </location>
</feature>
<dbReference type="Pfam" id="PF05036">
    <property type="entry name" value="SPOR"/>
    <property type="match status" value="1"/>
</dbReference>
<dbReference type="PANTHER" id="PTHR38687:SF2">
    <property type="entry name" value="CELL DIVISION PROTEIN FTSN"/>
    <property type="match status" value="1"/>
</dbReference>
<dbReference type="InterPro" id="IPR052521">
    <property type="entry name" value="Cell_div_SPOR-domain"/>
</dbReference>